<proteinExistence type="predicted"/>
<comment type="caution">
    <text evidence="2">The sequence shown here is derived from an EMBL/GenBank/DDBJ whole genome shotgun (WGS) entry which is preliminary data.</text>
</comment>
<organism evidence="2 3">
    <name type="scientific">Actinidia rufa</name>
    <dbReference type="NCBI Taxonomy" id="165716"/>
    <lineage>
        <taxon>Eukaryota</taxon>
        <taxon>Viridiplantae</taxon>
        <taxon>Streptophyta</taxon>
        <taxon>Embryophyta</taxon>
        <taxon>Tracheophyta</taxon>
        <taxon>Spermatophyta</taxon>
        <taxon>Magnoliopsida</taxon>
        <taxon>eudicotyledons</taxon>
        <taxon>Gunneridae</taxon>
        <taxon>Pentapetalae</taxon>
        <taxon>asterids</taxon>
        <taxon>Ericales</taxon>
        <taxon>Actinidiaceae</taxon>
        <taxon>Actinidia</taxon>
    </lineage>
</organism>
<sequence>MTQDDLDRQRESYFFSAGIQIKIPEEGDTILSTRPSETKRDFRKLGPGGYFKVLAVLGSKTFQKYFAIDRERMSSSDDDNAEGKSVDGATASMGDKGTIKKEMRRILPHDPDLTLLRWSGRKVRDPVLCLGPFSSSSSLDSKSESWSDPSNVKNDHPKKACLEGGGIKGHISPSEVKSKGKEALPLLATKKAKSSVTSSTLAIKGARPVVALREGTLTNPGNTLGLRASMLGSASMAKRFCWGRSQKLVCSNKLCLGLPLLSESATEEPKRKIEAVARSEVEVYELKKNKARAKKKAVEDYKSSNDFQEVVESATSKYFGEGFNLYKRQLAHHHLNLGIDLDDMGLDHDLLEVEKDDAEEKGEDKEKGDTSPFSP</sequence>
<name>A0A7J0EJT6_9ERIC</name>
<feature type="compositionally biased region" description="Low complexity" evidence="1">
    <location>
        <begin position="135"/>
        <end position="150"/>
    </location>
</feature>
<keyword evidence="3" id="KW-1185">Reference proteome</keyword>
<dbReference type="EMBL" id="BJWL01000004">
    <property type="protein sequence ID" value="GFY86209.1"/>
    <property type="molecule type" value="Genomic_DNA"/>
</dbReference>
<dbReference type="Proteomes" id="UP000585474">
    <property type="component" value="Unassembled WGS sequence"/>
</dbReference>
<evidence type="ECO:0000313" key="2">
    <source>
        <dbReference type="EMBL" id="GFY86209.1"/>
    </source>
</evidence>
<feature type="region of interest" description="Disordered" evidence="1">
    <location>
        <begin position="351"/>
        <end position="375"/>
    </location>
</feature>
<dbReference type="AlphaFoldDB" id="A0A7J0EJT6"/>
<evidence type="ECO:0000256" key="1">
    <source>
        <dbReference type="SAM" id="MobiDB-lite"/>
    </source>
</evidence>
<feature type="compositionally biased region" description="Basic and acidic residues" evidence="1">
    <location>
        <begin position="73"/>
        <end position="85"/>
    </location>
</feature>
<protein>
    <submittedName>
        <fullName evidence="2">Uncharacterized protein</fullName>
    </submittedName>
</protein>
<evidence type="ECO:0000313" key="3">
    <source>
        <dbReference type="Proteomes" id="UP000585474"/>
    </source>
</evidence>
<accession>A0A7J0EJT6</accession>
<gene>
    <name evidence="2" type="ORF">Acr_04g0009470</name>
</gene>
<feature type="region of interest" description="Disordered" evidence="1">
    <location>
        <begin position="135"/>
        <end position="157"/>
    </location>
</feature>
<reference evidence="2 3" key="1">
    <citation type="submission" date="2019-07" db="EMBL/GenBank/DDBJ databases">
        <title>De Novo Assembly of kiwifruit Actinidia rufa.</title>
        <authorList>
            <person name="Sugita-Konishi S."/>
            <person name="Sato K."/>
            <person name="Mori E."/>
            <person name="Abe Y."/>
            <person name="Kisaki G."/>
            <person name="Hamano K."/>
            <person name="Suezawa K."/>
            <person name="Otani M."/>
            <person name="Fukuda T."/>
            <person name="Manabe T."/>
            <person name="Gomi K."/>
            <person name="Tabuchi M."/>
            <person name="Akimitsu K."/>
            <person name="Kataoka I."/>
        </authorList>
    </citation>
    <scope>NUCLEOTIDE SEQUENCE [LARGE SCALE GENOMIC DNA]</scope>
    <source>
        <strain evidence="3">cv. Fuchu</strain>
    </source>
</reference>
<feature type="region of interest" description="Disordered" evidence="1">
    <location>
        <begin position="73"/>
        <end position="95"/>
    </location>
</feature>